<protein>
    <submittedName>
        <fullName evidence="1">T9SS type A sorting domain-containing protein</fullName>
    </submittedName>
</protein>
<dbReference type="Gene3D" id="2.130.10.10">
    <property type="entry name" value="YVTN repeat-like/Quinoprotein amine dehydrogenase"/>
    <property type="match status" value="2"/>
</dbReference>
<evidence type="ECO:0000313" key="1">
    <source>
        <dbReference type="EMBL" id="HGQ54867.1"/>
    </source>
</evidence>
<gene>
    <name evidence="1" type="ORF">ENU28_00195</name>
</gene>
<dbReference type="InterPro" id="IPR011048">
    <property type="entry name" value="Haem_d1_sf"/>
</dbReference>
<dbReference type="InterPro" id="IPR011047">
    <property type="entry name" value="Quinoprotein_ADH-like_sf"/>
</dbReference>
<dbReference type="AlphaFoldDB" id="A0A7V4CH34"/>
<dbReference type="NCBIfam" id="TIGR04183">
    <property type="entry name" value="Por_Secre_tail"/>
    <property type="match status" value="1"/>
</dbReference>
<dbReference type="InterPro" id="IPR015943">
    <property type="entry name" value="WD40/YVTN_repeat-like_dom_sf"/>
</dbReference>
<sequence>MGRKEKRITSQKVFLKPFSPFYFNMKNKPIFIILLLKFALTFSQYFKEDIFLPDSFSGVVYPSGIVWNEIEDKIYFFSNQIVAIDCENDEKVLPIRIERDFTFYYDFIWHKRNNCVYLIKGRVFRLTGGGLIGEHDSILIYDGRTHQKIKSIPLPSEFPTPTNLEYFSFASSYKSNKVYVFYKDTLILVIDGNSNNIIKEVNISKYPPFNIKLLNPLNNIIYLYNFDINKIYLFSCYLDSIIDSILLPFHLSYVSLSPLILDTFRNRLIVLLGDSAHLDKITYIIDCNNHQIIDSVRYFLNTNFLLFSAFNYRYNKIYFWNPCIHNDTIAILDLELKRAYYLSVGVAWTLVYNPHNNIVYCDIMGNDILLIDGKNDIIVGSITLRTYSLPPLFCHPVRNKLYCNIEGYGALAVIDGEQNIVTKYIKIGRLPGGYDMSYNPVNNKIYLPCADGPYICIIDAQSNKCIKTIDAYPLIGDEPIFYSEVCTTLNKVYFSSWNYLLILDGNRDTIVRVIQLPPPYRQLTWHPFYNKLYAVPAQSGWLIPELLTYIIDCNNDQILNILPTGACPSTYGKAFISPDGEKVYIYIPFNIYNPQSIRGYWVICARGDTFIKWLDSLHGLAVFKKNSNILYIGFYGDRYPSQPPPLVILDWKKDTIIGKIEGVGGYSIIYDTFNNRLYSPAYKGGKIFVIDCERNEVIDTIFDIGTWEGRDARLLIWNPKTNKIYGRGTEIIGDTIYQTIKVIDCFSNQIIKNIREPEYNQSSIPFCFNPRENLVYFDNTDQSSLIVIKDEITGIYTSDLENKKGLLTFSTIRKDINFILKEEKEVALYNSLGRMVGVLFGKNILFPKLKNGIYFIKMKGEKETKKIIILK</sequence>
<dbReference type="SUPFAM" id="SSF51004">
    <property type="entry name" value="C-terminal (heme d1) domain of cytochrome cd1-nitrite reductase"/>
    <property type="match status" value="1"/>
</dbReference>
<dbReference type="EMBL" id="DTBX01000008">
    <property type="protein sequence ID" value="HGQ54867.1"/>
    <property type="molecule type" value="Genomic_DNA"/>
</dbReference>
<dbReference type="PANTHER" id="PTHR47197">
    <property type="entry name" value="PROTEIN NIRF"/>
    <property type="match status" value="1"/>
</dbReference>
<dbReference type="PANTHER" id="PTHR47197:SF3">
    <property type="entry name" value="DIHYDRO-HEME D1 DEHYDROGENASE"/>
    <property type="match status" value="1"/>
</dbReference>
<dbReference type="InterPro" id="IPR026444">
    <property type="entry name" value="Secre_tail"/>
</dbReference>
<organism evidence="1">
    <name type="scientific">candidate division WOR-3 bacterium</name>
    <dbReference type="NCBI Taxonomy" id="2052148"/>
    <lineage>
        <taxon>Bacteria</taxon>
        <taxon>Bacteria division WOR-3</taxon>
    </lineage>
</organism>
<dbReference type="SUPFAM" id="SSF50998">
    <property type="entry name" value="Quinoprotein alcohol dehydrogenase-like"/>
    <property type="match status" value="1"/>
</dbReference>
<dbReference type="InterPro" id="IPR051200">
    <property type="entry name" value="Host-pathogen_enzymatic-act"/>
</dbReference>
<name>A0A7V4CH34_UNCW3</name>
<comment type="caution">
    <text evidence="1">The sequence shown here is derived from an EMBL/GenBank/DDBJ whole genome shotgun (WGS) entry which is preliminary data.</text>
</comment>
<proteinExistence type="predicted"/>
<reference evidence="1" key="1">
    <citation type="journal article" date="2020" name="mSystems">
        <title>Genome- and Community-Level Interaction Insights into Carbon Utilization and Element Cycling Functions of Hydrothermarchaeota in Hydrothermal Sediment.</title>
        <authorList>
            <person name="Zhou Z."/>
            <person name="Liu Y."/>
            <person name="Xu W."/>
            <person name="Pan J."/>
            <person name="Luo Z.H."/>
            <person name="Li M."/>
        </authorList>
    </citation>
    <scope>NUCLEOTIDE SEQUENCE [LARGE SCALE GENOMIC DNA]</scope>
    <source>
        <strain evidence="1">SpSt-655</strain>
    </source>
</reference>
<accession>A0A7V4CH34</accession>